<sequence>MNTRLFLAGALVLLAGLDSDYRRAWVVAVFGLAMIAASILPAILARSAAPGAPNAAIRAQVGQRERIVRESRRETRERYWPFDRR</sequence>
<dbReference type="EMBL" id="MN617843">
    <property type="protein sequence ID" value="QGH75293.1"/>
    <property type="molecule type" value="Genomic_DNA"/>
</dbReference>
<keyword evidence="3" id="KW-1185">Reference proteome</keyword>
<feature type="transmembrane region" description="Helical" evidence="1">
    <location>
        <begin position="29"/>
        <end position="49"/>
    </location>
</feature>
<dbReference type="RefSeq" id="YP_009949801.1">
    <property type="nucleotide sequence ID" value="NC_051584.1"/>
</dbReference>
<evidence type="ECO:0000313" key="3">
    <source>
        <dbReference type="Proteomes" id="UP000370142"/>
    </source>
</evidence>
<reference evidence="2 3" key="1">
    <citation type="submission" date="2019-10" db="EMBL/GenBank/DDBJ databases">
        <authorList>
            <person name="Jorgensen H.J."/>
            <person name="Tolsma S."/>
            <person name="Caruso S.M."/>
            <person name="Garlena R.A."/>
            <person name="Russell D.A."/>
            <person name="Pope W.H."/>
            <person name="Jacobs-Se D."/>
            <person name="Hatfull G.F."/>
        </authorList>
    </citation>
    <scope>NUCLEOTIDE SEQUENCE [LARGE SCALE GENOMIC DNA]</scope>
</reference>
<keyword evidence="1" id="KW-1133">Transmembrane helix</keyword>
<keyword evidence="1" id="KW-0812">Transmembrane</keyword>
<dbReference type="Proteomes" id="UP000370142">
    <property type="component" value="Segment"/>
</dbReference>
<accession>A0A5Q2WF22</accession>
<dbReference type="GeneID" id="60321209"/>
<evidence type="ECO:0000256" key="1">
    <source>
        <dbReference type="SAM" id="Phobius"/>
    </source>
</evidence>
<dbReference type="KEGG" id="vg:60321209"/>
<keyword evidence="1" id="KW-0472">Membrane</keyword>
<organism evidence="2 3">
    <name type="scientific">Mycobacterium phage Quesadilla</name>
    <dbReference type="NCBI Taxonomy" id="2664226"/>
    <lineage>
        <taxon>Viruses</taxon>
        <taxon>Duplodnaviria</taxon>
        <taxon>Heunggongvirae</taxon>
        <taxon>Uroviricota</taxon>
        <taxon>Caudoviricetes</taxon>
        <taxon>Bclasvirinae</taxon>
        <taxon>Quesadillavirus</taxon>
        <taxon>Quesadillavirus quesadilla</taxon>
    </lineage>
</organism>
<evidence type="ECO:0000313" key="2">
    <source>
        <dbReference type="EMBL" id="QGH75293.1"/>
    </source>
</evidence>
<gene>
    <name evidence="2" type="primary">45</name>
    <name evidence="2" type="ORF">SEA_QUESADILLA_45</name>
</gene>
<protein>
    <submittedName>
        <fullName evidence="2">Membrane protein</fullName>
    </submittedName>
</protein>
<name>A0A5Q2WF22_9CAUD</name>
<proteinExistence type="predicted"/>